<evidence type="ECO:0000256" key="2">
    <source>
        <dbReference type="ARBA" id="ARBA00010386"/>
    </source>
</evidence>
<keyword evidence="11" id="KW-1185">Reference proteome</keyword>
<keyword evidence="3" id="KW-0507">mRNA processing</keyword>
<dbReference type="PANTHER" id="PTHR12707:SF0">
    <property type="entry name" value="PININ"/>
    <property type="match status" value="1"/>
</dbReference>
<comment type="caution">
    <text evidence="10">The sequence shown here is derived from an EMBL/GenBank/DDBJ whole genome shotgun (WGS) entry which is preliminary data.</text>
</comment>
<gene>
    <name evidence="10" type="ORF">HETSPECPRED_001634</name>
</gene>
<protein>
    <recommendedName>
        <fullName evidence="9">Pinin/SDK/MemA protein domain-containing protein</fullName>
    </recommendedName>
</protein>
<feature type="compositionally biased region" description="Basic and acidic residues" evidence="8">
    <location>
        <begin position="63"/>
        <end position="80"/>
    </location>
</feature>
<evidence type="ECO:0000256" key="8">
    <source>
        <dbReference type="SAM" id="MobiDB-lite"/>
    </source>
</evidence>
<keyword evidence="5" id="KW-0804">Transcription</keyword>
<evidence type="ECO:0000256" key="6">
    <source>
        <dbReference type="ARBA" id="ARBA00023187"/>
    </source>
</evidence>
<feature type="region of interest" description="Disordered" evidence="8">
    <location>
        <begin position="89"/>
        <end position="108"/>
    </location>
</feature>
<evidence type="ECO:0000256" key="3">
    <source>
        <dbReference type="ARBA" id="ARBA00022664"/>
    </source>
</evidence>
<dbReference type="GO" id="GO:0071013">
    <property type="term" value="C:catalytic step 2 spliceosome"/>
    <property type="evidence" value="ECO:0007669"/>
    <property type="project" value="TreeGrafter"/>
</dbReference>
<evidence type="ECO:0000256" key="7">
    <source>
        <dbReference type="ARBA" id="ARBA00023242"/>
    </source>
</evidence>
<dbReference type="Proteomes" id="UP000664521">
    <property type="component" value="Unassembled WGS sequence"/>
</dbReference>
<dbReference type="Pfam" id="PF04696">
    <property type="entry name" value="Pinin_SDK_memA"/>
    <property type="match status" value="1"/>
</dbReference>
<feature type="compositionally biased region" description="Low complexity" evidence="8">
    <location>
        <begin position="89"/>
        <end position="101"/>
    </location>
</feature>
<evidence type="ECO:0000313" key="11">
    <source>
        <dbReference type="Proteomes" id="UP000664521"/>
    </source>
</evidence>
<dbReference type="GO" id="GO:0008380">
    <property type="term" value="P:RNA splicing"/>
    <property type="evidence" value="ECO:0007669"/>
    <property type="project" value="UniProtKB-KW"/>
</dbReference>
<dbReference type="InterPro" id="IPR006786">
    <property type="entry name" value="Pinin_SDK_MemA"/>
</dbReference>
<feature type="compositionally biased region" description="Basic and acidic residues" evidence="8">
    <location>
        <begin position="210"/>
        <end position="229"/>
    </location>
</feature>
<feature type="compositionally biased region" description="Polar residues" evidence="8">
    <location>
        <begin position="230"/>
        <end position="242"/>
    </location>
</feature>
<name>A0A8H3EUG3_9LECA</name>
<comment type="subcellular location">
    <subcellularLocation>
        <location evidence="1">Nucleus</location>
    </subcellularLocation>
</comment>
<reference evidence="10" key="1">
    <citation type="submission" date="2021-03" db="EMBL/GenBank/DDBJ databases">
        <authorList>
            <person name="Tagirdzhanova G."/>
        </authorList>
    </citation>
    <scope>NUCLEOTIDE SEQUENCE</scope>
</reference>
<feature type="compositionally biased region" description="Acidic residues" evidence="8">
    <location>
        <begin position="283"/>
        <end position="298"/>
    </location>
</feature>
<dbReference type="EMBL" id="CAJPDS010000013">
    <property type="protein sequence ID" value="CAF9913706.1"/>
    <property type="molecule type" value="Genomic_DNA"/>
</dbReference>
<feature type="region of interest" description="Disordered" evidence="8">
    <location>
        <begin position="1"/>
        <end position="84"/>
    </location>
</feature>
<feature type="compositionally biased region" description="Basic and acidic residues" evidence="8">
    <location>
        <begin position="46"/>
        <end position="55"/>
    </location>
</feature>
<keyword evidence="6" id="KW-0508">mRNA splicing</keyword>
<proteinExistence type="inferred from homology"/>
<evidence type="ECO:0000313" key="10">
    <source>
        <dbReference type="EMBL" id="CAF9913706.1"/>
    </source>
</evidence>
<organism evidence="10 11">
    <name type="scientific">Heterodermia speciosa</name>
    <dbReference type="NCBI Taxonomy" id="116794"/>
    <lineage>
        <taxon>Eukaryota</taxon>
        <taxon>Fungi</taxon>
        <taxon>Dikarya</taxon>
        <taxon>Ascomycota</taxon>
        <taxon>Pezizomycotina</taxon>
        <taxon>Lecanoromycetes</taxon>
        <taxon>OSLEUM clade</taxon>
        <taxon>Lecanoromycetidae</taxon>
        <taxon>Caliciales</taxon>
        <taxon>Physciaceae</taxon>
        <taxon>Heterodermia</taxon>
    </lineage>
</organism>
<accession>A0A8H3EUG3</accession>
<keyword evidence="4" id="KW-0805">Transcription regulation</keyword>
<feature type="domain" description="Pinin/SDK/MemA protein" evidence="9">
    <location>
        <begin position="77"/>
        <end position="192"/>
    </location>
</feature>
<evidence type="ECO:0000256" key="1">
    <source>
        <dbReference type="ARBA" id="ARBA00004123"/>
    </source>
</evidence>
<evidence type="ECO:0000256" key="4">
    <source>
        <dbReference type="ARBA" id="ARBA00023015"/>
    </source>
</evidence>
<sequence>MTEPPMAVASAVILPESNEQPHSPLDSAKRRKSSISEQSAKRPRLNHGESDHGHDVALSAPARVDRASDRRKSGQMEDRKRGQRLFGALLGTLSQSSSSTAQKRRTDIERKQQAKLKLQADEFDEKKKQRLDAIMKVRRLEQKKYLKQSMQIRHSNLLAQAHFLQTKTEPKIYYKPWEHLLGDEDRIKAQVEEAEQLIARENSQDEIENAPDHERDIESESRGRTELDKSASNPSETVGPSTNEERGATSPRDRGKANTDLSMELKPDVKTNAQPETAKEQGDDGGEMVEGEEDTVIY</sequence>
<evidence type="ECO:0000259" key="9">
    <source>
        <dbReference type="Pfam" id="PF04696"/>
    </source>
</evidence>
<dbReference type="InterPro" id="IPR039853">
    <property type="entry name" value="Pinin"/>
</dbReference>
<evidence type="ECO:0000256" key="5">
    <source>
        <dbReference type="ARBA" id="ARBA00023163"/>
    </source>
</evidence>
<feature type="region of interest" description="Disordered" evidence="8">
    <location>
        <begin position="199"/>
        <end position="298"/>
    </location>
</feature>
<dbReference type="GO" id="GO:0006397">
    <property type="term" value="P:mRNA processing"/>
    <property type="evidence" value="ECO:0007669"/>
    <property type="project" value="UniProtKB-KW"/>
</dbReference>
<comment type="similarity">
    <text evidence="2">Belongs to the pinin family.</text>
</comment>
<dbReference type="AlphaFoldDB" id="A0A8H3EUG3"/>
<dbReference type="PANTHER" id="PTHR12707">
    <property type="entry name" value="PINN"/>
    <property type="match status" value="1"/>
</dbReference>
<feature type="compositionally biased region" description="Basic and acidic residues" evidence="8">
    <location>
        <begin position="243"/>
        <end position="269"/>
    </location>
</feature>
<dbReference type="OrthoDB" id="330772at2759"/>
<keyword evidence="7" id="KW-0539">Nucleus</keyword>